<proteinExistence type="inferred from homology"/>
<dbReference type="EMBL" id="KV878978">
    <property type="protein sequence ID" value="OJJ99319.1"/>
    <property type="molecule type" value="Genomic_DNA"/>
</dbReference>
<dbReference type="PANTHER" id="PTHR31977:SF1">
    <property type="entry name" value="UPF0696 PROTEIN C11ORF68"/>
    <property type="match status" value="1"/>
</dbReference>
<gene>
    <name evidence="3" type="ORF">ASPACDRAFT_43985</name>
</gene>
<dbReference type="OrthoDB" id="10067381at2759"/>
<dbReference type="PANTHER" id="PTHR31977">
    <property type="entry name" value="UPF0696 PROTEIN C11ORF68"/>
    <property type="match status" value="1"/>
</dbReference>
<evidence type="ECO:0000256" key="1">
    <source>
        <dbReference type="ARBA" id="ARBA00010568"/>
    </source>
</evidence>
<evidence type="ECO:0000313" key="3">
    <source>
        <dbReference type="EMBL" id="OJJ99319.1"/>
    </source>
</evidence>
<sequence>MAWDLSVDDLSDESSFYGDDDHDAEEVKRLEHLVTSYDIGYYWNRIHPYSLNTIRRKALSARRKANEETQARSEKAAEMNWGTSIKAEDGDDGAAPPRCYSSPQPNALNRTTETKNEEADGDTVMTDVSASSKRNRVKCTASSVAATGLTPSSTPADAVGPWIYVAAPQQPKRPQQADIARLVADGTRALHRFENDRAALQVQRDRAPAGSKQAATRALHRRRQELENELFVLARQTGVVSGKWMLFITADRVDEYWTVVAEATVRGELGFGAKVATDDGQARARLIAIYTHDHEDCEDVARVLRRMVELELVKANEKPIYYKCDAFTHLEIMGNNPWGLKASRFSSRDVLRDEL</sequence>
<evidence type="ECO:0000256" key="2">
    <source>
        <dbReference type="SAM" id="MobiDB-lite"/>
    </source>
</evidence>
<protein>
    <recommendedName>
        <fullName evidence="5">DUF1917-domain-containing protein</fullName>
    </recommendedName>
</protein>
<dbReference type="InterPro" id="IPR023398">
    <property type="entry name" value="TIF_eIF4e-like"/>
</dbReference>
<accession>A0A1L9WSS8</accession>
<organism evidence="3 4">
    <name type="scientific">Aspergillus aculeatus (strain ATCC 16872 / CBS 172.66 / WB 5094)</name>
    <dbReference type="NCBI Taxonomy" id="690307"/>
    <lineage>
        <taxon>Eukaryota</taxon>
        <taxon>Fungi</taxon>
        <taxon>Dikarya</taxon>
        <taxon>Ascomycota</taxon>
        <taxon>Pezizomycotina</taxon>
        <taxon>Eurotiomycetes</taxon>
        <taxon>Eurotiomycetidae</taxon>
        <taxon>Eurotiales</taxon>
        <taxon>Aspergillaceae</taxon>
        <taxon>Aspergillus</taxon>
        <taxon>Aspergillus subgen. Circumdati</taxon>
    </lineage>
</organism>
<dbReference type="AlphaFoldDB" id="A0A1L9WSS8"/>
<dbReference type="Pfam" id="PF08939">
    <property type="entry name" value="Bles03"/>
    <property type="match status" value="1"/>
</dbReference>
<comment type="similarity">
    <text evidence="1">Belongs to the UPF0696 family.</text>
</comment>
<dbReference type="InterPro" id="IPR015034">
    <property type="entry name" value="Bles03"/>
</dbReference>
<feature type="compositionally biased region" description="Polar residues" evidence="2">
    <location>
        <begin position="101"/>
        <end position="111"/>
    </location>
</feature>
<dbReference type="GeneID" id="30975168"/>
<evidence type="ECO:0000313" key="4">
    <source>
        <dbReference type="Proteomes" id="UP000184546"/>
    </source>
</evidence>
<dbReference type="Gene3D" id="3.30.760.10">
    <property type="entry name" value="RNA Cap, Translation Initiation Factor Eif4e"/>
    <property type="match status" value="1"/>
</dbReference>
<feature type="region of interest" description="Disordered" evidence="2">
    <location>
        <begin position="83"/>
        <end position="131"/>
    </location>
</feature>
<keyword evidence="4" id="KW-1185">Reference proteome</keyword>
<dbReference type="OMA" id="NHYWANI"/>
<dbReference type="SUPFAM" id="SSF55418">
    <property type="entry name" value="eIF4e-like"/>
    <property type="match status" value="1"/>
</dbReference>
<evidence type="ECO:0008006" key="5">
    <source>
        <dbReference type="Google" id="ProtNLM"/>
    </source>
</evidence>
<dbReference type="Proteomes" id="UP000184546">
    <property type="component" value="Unassembled WGS sequence"/>
</dbReference>
<name>A0A1L9WSS8_ASPA1</name>
<dbReference type="RefSeq" id="XP_020055659.1">
    <property type="nucleotide sequence ID" value="XM_020201354.1"/>
</dbReference>
<dbReference type="VEuPathDB" id="FungiDB:ASPACDRAFT_43985"/>
<reference evidence="4" key="1">
    <citation type="journal article" date="2017" name="Genome Biol.">
        <title>Comparative genomics reveals high biological diversity and specific adaptations in the industrially and medically important fungal genus Aspergillus.</title>
        <authorList>
            <person name="de Vries R.P."/>
            <person name="Riley R."/>
            <person name="Wiebenga A."/>
            <person name="Aguilar-Osorio G."/>
            <person name="Amillis S."/>
            <person name="Uchima C.A."/>
            <person name="Anderluh G."/>
            <person name="Asadollahi M."/>
            <person name="Askin M."/>
            <person name="Barry K."/>
            <person name="Battaglia E."/>
            <person name="Bayram O."/>
            <person name="Benocci T."/>
            <person name="Braus-Stromeyer S.A."/>
            <person name="Caldana C."/>
            <person name="Canovas D."/>
            <person name="Cerqueira G.C."/>
            <person name="Chen F."/>
            <person name="Chen W."/>
            <person name="Choi C."/>
            <person name="Clum A."/>
            <person name="Dos Santos R.A."/>
            <person name="Damasio A.R."/>
            <person name="Diallinas G."/>
            <person name="Emri T."/>
            <person name="Fekete E."/>
            <person name="Flipphi M."/>
            <person name="Freyberg S."/>
            <person name="Gallo A."/>
            <person name="Gournas C."/>
            <person name="Habgood R."/>
            <person name="Hainaut M."/>
            <person name="Harispe M.L."/>
            <person name="Henrissat B."/>
            <person name="Hilden K.S."/>
            <person name="Hope R."/>
            <person name="Hossain A."/>
            <person name="Karabika E."/>
            <person name="Karaffa L."/>
            <person name="Karanyi Z."/>
            <person name="Krasevec N."/>
            <person name="Kuo A."/>
            <person name="Kusch H."/>
            <person name="LaButti K."/>
            <person name="Lagendijk E.L."/>
            <person name="Lapidus A."/>
            <person name="Levasseur A."/>
            <person name="Lindquist E."/>
            <person name="Lipzen A."/>
            <person name="Logrieco A.F."/>
            <person name="MacCabe A."/>
            <person name="Maekelae M.R."/>
            <person name="Malavazi I."/>
            <person name="Melin P."/>
            <person name="Meyer V."/>
            <person name="Mielnichuk N."/>
            <person name="Miskei M."/>
            <person name="Molnar A.P."/>
            <person name="Mule G."/>
            <person name="Ngan C.Y."/>
            <person name="Orejas M."/>
            <person name="Orosz E."/>
            <person name="Ouedraogo J.P."/>
            <person name="Overkamp K.M."/>
            <person name="Park H.-S."/>
            <person name="Perrone G."/>
            <person name="Piumi F."/>
            <person name="Punt P.J."/>
            <person name="Ram A.F."/>
            <person name="Ramon A."/>
            <person name="Rauscher S."/>
            <person name="Record E."/>
            <person name="Riano-Pachon D.M."/>
            <person name="Robert V."/>
            <person name="Roehrig J."/>
            <person name="Ruller R."/>
            <person name="Salamov A."/>
            <person name="Salih N.S."/>
            <person name="Samson R.A."/>
            <person name="Sandor E."/>
            <person name="Sanguinetti M."/>
            <person name="Schuetze T."/>
            <person name="Sepcic K."/>
            <person name="Shelest E."/>
            <person name="Sherlock G."/>
            <person name="Sophianopoulou V."/>
            <person name="Squina F.M."/>
            <person name="Sun H."/>
            <person name="Susca A."/>
            <person name="Todd R.B."/>
            <person name="Tsang A."/>
            <person name="Unkles S.E."/>
            <person name="van de Wiele N."/>
            <person name="van Rossen-Uffink D."/>
            <person name="Oliveira J.V."/>
            <person name="Vesth T.C."/>
            <person name="Visser J."/>
            <person name="Yu J.-H."/>
            <person name="Zhou M."/>
            <person name="Andersen M.R."/>
            <person name="Archer D.B."/>
            <person name="Baker S.E."/>
            <person name="Benoit I."/>
            <person name="Brakhage A.A."/>
            <person name="Braus G.H."/>
            <person name="Fischer R."/>
            <person name="Frisvad J.C."/>
            <person name="Goldman G.H."/>
            <person name="Houbraken J."/>
            <person name="Oakley B."/>
            <person name="Pocsi I."/>
            <person name="Scazzocchio C."/>
            <person name="Seiboth B."/>
            <person name="vanKuyk P.A."/>
            <person name="Wortman J."/>
            <person name="Dyer P.S."/>
            <person name="Grigoriev I.V."/>
        </authorList>
    </citation>
    <scope>NUCLEOTIDE SEQUENCE [LARGE SCALE GENOMIC DNA]</scope>
    <source>
        <strain evidence="4">ATCC 16872 / CBS 172.66 / WB 5094</strain>
    </source>
</reference>